<dbReference type="PANTHER" id="PTHR47053">
    <property type="entry name" value="MUREIN DD-ENDOPEPTIDASE MEPH-RELATED"/>
    <property type="match status" value="1"/>
</dbReference>
<evidence type="ECO:0000256" key="1">
    <source>
        <dbReference type="ARBA" id="ARBA00007074"/>
    </source>
</evidence>
<evidence type="ECO:0000256" key="2">
    <source>
        <dbReference type="ARBA" id="ARBA00022670"/>
    </source>
</evidence>
<feature type="domain" description="NlpC/P60" evidence="5">
    <location>
        <begin position="121"/>
        <end position="240"/>
    </location>
</feature>
<proteinExistence type="inferred from homology"/>
<sequence length="240" mass="25186">MLLLHGGENSYMISKKRIVSLIAASVIGISALGVANQTDITNNNPQVVQAANVGQAVTVNSNGNQIALRVSPDDNAASTGQNVADKTAWAVVGVATDAKGQVWYNLAASSWIKGSDVVDTATQAQNLINAAKAQIGKPYVWGAKGPNAFDCSGLMHYVFQQTLGKEIGGYTVAQESAGYSVAIKDLQPGDLVFWGSHGATYHVALYAGNNQYIDAPQPGQTVSVHTISGYFMPSFGVRVI</sequence>
<dbReference type="InterPro" id="IPR051202">
    <property type="entry name" value="Peptidase_C40"/>
</dbReference>
<evidence type="ECO:0000259" key="5">
    <source>
        <dbReference type="PROSITE" id="PS51935"/>
    </source>
</evidence>
<keyword evidence="3" id="KW-0378">Hydrolase</keyword>
<dbReference type="InterPro" id="IPR038765">
    <property type="entry name" value="Papain-like_cys_pep_sf"/>
</dbReference>
<organism evidence="6">
    <name type="scientific">Bombilactobacillus mellis</name>
    <dbReference type="NCBI Taxonomy" id="1218508"/>
    <lineage>
        <taxon>Bacteria</taxon>
        <taxon>Bacillati</taxon>
        <taxon>Bacillota</taxon>
        <taxon>Bacilli</taxon>
        <taxon>Lactobacillales</taxon>
        <taxon>Lactobacillaceae</taxon>
        <taxon>Bombilactobacillus</taxon>
    </lineage>
</organism>
<dbReference type="AlphaFoldDB" id="V5T756"/>
<dbReference type="PROSITE" id="PS51935">
    <property type="entry name" value="NLPC_P60"/>
    <property type="match status" value="1"/>
</dbReference>
<protein>
    <submittedName>
        <fullName evidence="6">NlpC/P60 family protein</fullName>
    </submittedName>
</protein>
<dbReference type="InterPro" id="IPR000064">
    <property type="entry name" value="NLP_P60_dom"/>
</dbReference>
<evidence type="ECO:0000313" key="6">
    <source>
        <dbReference type="EMBL" id="AHB59856.1"/>
    </source>
</evidence>
<dbReference type="Gene3D" id="3.90.1720.10">
    <property type="entry name" value="endopeptidase domain like (from Nostoc punctiforme)"/>
    <property type="match status" value="1"/>
</dbReference>
<comment type="similarity">
    <text evidence="1">Belongs to the peptidase C40 family.</text>
</comment>
<keyword evidence="2" id="KW-0645">Protease</keyword>
<name>V5T756_9LACO</name>
<accession>V5T756</accession>
<dbReference type="Pfam" id="PF00877">
    <property type="entry name" value="NLPC_P60"/>
    <property type="match status" value="1"/>
</dbReference>
<reference evidence="6" key="1">
    <citation type="journal article" date="2013" name="BMC Microbiol.">
        <title>Proteins of novel lactic acid bacteria from Apis mellifera mellifera: an insight into the production of known extra-cellular proteins during microbial stress.</title>
        <authorList>
            <person name="Butler E."/>
            <person name="Alsterfjord M."/>
            <person name="Olofsson T.C."/>
            <person name="Karlsson C."/>
            <person name="Malmstrom J."/>
            <person name="Vasquez A."/>
        </authorList>
    </citation>
    <scope>NUCLEOTIDE SEQUENCE</scope>
    <source>
        <strain evidence="6">Hon2N</strain>
    </source>
</reference>
<dbReference type="EMBL" id="KC790016">
    <property type="protein sequence ID" value="AHB59856.1"/>
    <property type="molecule type" value="Genomic_DNA"/>
</dbReference>
<dbReference type="PANTHER" id="PTHR47053:SF1">
    <property type="entry name" value="MUREIN DD-ENDOPEPTIDASE MEPH-RELATED"/>
    <property type="match status" value="1"/>
</dbReference>
<evidence type="ECO:0000256" key="4">
    <source>
        <dbReference type="ARBA" id="ARBA00022807"/>
    </source>
</evidence>
<dbReference type="GO" id="GO:0008234">
    <property type="term" value="F:cysteine-type peptidase activity"/>
    <property type="evidence" value="ECO:0007669"/>
    <property type="project" value="UniProtKB-KW"/>
</dbReference>
<dbReference type="SUPFAM" id="SSF54001">
    <property type="entry name" value="Cysteine proteinases"/>
    <property type="match status" value="1"/>
</dbReference>
<dbReference type="GO" id="GO:0006508">
    <property type="term" value="P:proteolysis"/>
    <property type="evidence" value="ECO:0007669"/>
    <property type="project" value="UniProtKB-KW"/>
</dbReference>
<keyword evidence="4" id="KW-0788">Thiol protease</keyword>
<evidence type="ECO:0000256" key="3">
    <source>
        <dbReference type="ARBA" id="ARBA00022801"/>
    </source>
</evidence>